<dbReference type="eggNOG" id="KOG1516">
    <property type="taxonomic scope" value="Eukaryota"/>
</dbReference>
<dbReference type="AlphaFoldDB" id="F0ZHS8"/>
<dbReference type="RefSeq" id="XP_003286973.1">
    <property type="nucleotide sequence ID" value="XM_003286925.1"/>
</dbReference>
<dbReference type="InterPro" id="IPR019819">
    <property type="entry name" value="Carboxylesterase_B_CS"/>
</dbReference>
<keyword evidence="6" id="KW-1015">Disulfide bond</keyword>
<dbReference type="InParanoid" id="F0ZHS8"/>
<keyword evidence="5" id="KW-0472">Membrane</keyword>
<evidence type="ECO:0000256" key="9">
    <source>
        <dbReference type="ARBA" id="ARBA00060494"/>
    </source>
</evidence>
<feature type="domain" description="Carboxylesterase type B" evidence="11">
    <location>
        <begin position="31"/>
        <end position="516"/>
    </location>
</feature>
<evidence type="ECO:0000256" key="4">
    <source>
        <dbReference type="ARBA" id="ARBA00022801"/>
    </source>
</evidence>
<keyword evidence="4" id="KW-0378">Hydrolase</keyword>
<keyword evidence="2" id="KW-0719">Serine esterase</keyword>
<dbReference type="GO" id="GO:0052689">
    <property type="term" value="F:carboxylic ester hydrolase activity"/>
    <property type="evidence" value="ECO:0007669"/>
    <property type="project" value="UniProtKB-KW"/>
</dbReference>
<evidence type="ECO:0000256" key="6">
    <source>
        <dbReference type="ARBA" id="ARBA00023157"/>
    </source>
</evidence>
<dbReference type="VEuPathDB" id="AmoebaDB:DICPUDRAFT_151013"/>
<keyword evidence="13" id="KW-1185">Reference proteome</keyword>
<comment type="similarity">
    <text evidence="1">Belongs to the type-B carboxylesterase/lipase family.</text>
</comment>
<dbReference type="PROSITE" id="PS00941">
    <property type="entry name" value="CARBOXYLESTERASE_B_2"/>
    <property type="match status" value="1"/>
</dbReference>
<dbReference type="Gene3D" id="3.40.50.1820">
    <property type="entry name" value="alpha/beta hydrolase"/>
    <property type="match status" value="1"/>
</dbReference>
<evidence type="ECO:0000256" key="8">
    <source>
        <dbReference type="ARBA" id="ARBA00023329"/>
    </source>
</evidence>
<dbReference type="PANTHER" id="PTHR45570">
    <property type="entry name" value="CARBOXYLIC ESTER HYDROLASE"/>
    <property type="match status" value="1"/>
</dbReference>
<protein>
    <recommendedName>
        <fullName evidence="11">Carboxylesterase type B domain-containing protein</fullName>
    </recommendedName>
</protein>
<gene>
    <name evidence="12" type="ORF">DICPUDRAFT_151013</name>
</gene>
<keyword evidence="8" id="KW-0968">Cytoplasmic vesicle</keyword>
<evidence type="ECO:0000259" key="11">
    <source>
        <dbReference type="Pfam" id="PF00135"/>
    </source>
</evidence>
<dbReference type="ESTHER" id="dicpu-f0zhs8">
    <property type="family name" value="Cholinesterase-like"/>
</dbReference>
<evidence type="ECO:0000256" key="1">
    <source>
        <dbReference type="ARBA" id="ARBA00005964"/>
    </source>
</evidence>
<reference evidence="13" key="1">
    <citation type="journal article" date="2011" name="Genome Biol.">
        <title>Comparative genomics of the social amoebae Dictyostelium discoideum and Dictyostelium purpureum.</title>
        <authorList>
            <consortium name="US DOE Joint Genome Institute (JGI-PGF)"/>
            <person name="Sucgang R."/>
            <person name="Kuo A."/>
            <person name="Tian X."/>
            <person name="Salerno W."/>
            <person name="Parikh A."/>
            <person name="Feasley C.L."/>
            <person name="Dalin E."/>
            <person name="Tu H."/>
            <person name="Huang E."/>
            <person name="Barry K."/>
            <person name="Lindquist E."/>
            <person name="Shapiro H."/>
            <person name="Bruce D."/>
            <person name="Schmutz J."/>
            <person name="Salamov A."/>
            <person name="Fey P."/>
            <person name="Gaudet P."/>
            <person name="Anjard C."/>
            <person name="Babu M.M."/>
            <person name="Basu S."/>
            <person name="Bushmanova Y."/>
            <person name="van der Wel H."/>
            <person name="Katoh-Kurasawa M."/>
            <person name="Dinh C."/>
            <person name="Coutinho P.M."/>
            <person name="Saito T."/>
            <person name="Elias M."/>
            <person name="Schaap P."/>
            <person name="Kay R.R."/>
            <person name="Henrissat B."/>
            <person name="Eichinger L."/>
            <person name="Rivero F."/>
            <person name="Putnam N.H."/>
            <person name="West C.M."/>
            <person name="Loomis W.F."/>
            <person name="Chisholm R.L."/>
            <person name="Shaulsky G."/>
            <person name="Strassmann J.E."/>
            <person name="Queller D.C."/>
            <person name="Kuspa A."/>
            <person name="Grigoriev I.V."/>
        </authorList>
    </citation>
    <scope>NUCLEOTIDE SEQUENCE [LARGE SCALE GENOMIC DNA]</scope>
    <source>
        <strain evidence="13">QSDP1</strain>
    </source>
</reference>
<dbReference type="EMBL" id="GL871024">
    <property type="protein sequence ID" value="EGC36528.1"/>
    <property type="molecule type" value="Genomic_DNA"/>
</dbReference>
<name>F0ZHS8_DICPU</name>
<feature type="chain" id="PRO_5003265124" description="Carboxylesterase type B domain-containing protein" evidence="10">
    <location>
        <begin position="20"/>
        <end position="534"/>
    </location>
</feature>
<feature type="signal peptide" evidence="10">
    <location>
        <begin position="1"/>
        <end position="19"/>
    </location>
</feature>
<dbReference type="GO" id="GO:0033118">
    <property type="term" value="C:esterosome membrane"/>
    <property type="evidence" value="ECO:0007669"/>
    <property type="project" value="UniProtKB-SubCell"/>
</dbReference>
<dbReference type="Proteomes" id="UP000001064">
    <property type="component" value="Unassembled WGS sequence"/>
</dbReference>
<evidence type="ECO:0000313" key="12">
    <source>
        <dbReference type="EMBL" id="EGC36528.1"/>
    </source>
</evidence>
<proteinExistence type="inferred from homology"/>
<dbReference type="InterPro" id="IPR029058">
    <property type="entry name" value="AB_hydrolase_fold"/>
</dbReference>
<keyword evidence="7" id="KW-0325">Glycoprotein</keyword>
<accession>F0ZHS8</accession>
<evidence type="ECO:0000256" key="3">
    <source>
        <dbReference type="ARBA" id="ARBA00022729"/>
    </source>
</evidence>
<evidence type="ECO:0000256" key="7">
    <source>
        <dbReference type="ARBA" id="ARBA00023180"/>
    </source>
</evidence>
<dbReference type="GeneID" id="10500465"/>
<evidence type="ECO:0000256" key="5">
    <source>
        <dbReference type="ARBA" id="ARBA00023136"/>
    </source>
</evidence>
<dbReference type="SUPFAM" id="SSF53474">
    <property type="entry name" value="alpha/beta-Hydrolases"/>
    <property type="match status" value="1"/>
</dbReference>
<dbReference type="PANTHER" id="PTHR45570:SF1">
    <property type="entry name" value="CARBOXYLIC ESTER HYDROLASE"/>
    <property type="match status" value="1"/>
</dbReference>
<dbReference type="KEGG" id="dpp:DICPUDRAFT_151013"/>
<dbReference type="OMA" id="SIAHHIM"/>
<organism evidence="12 13">
    <name type="scientific">Dictyostelium purpureum</name>
    <name type="common">Slime mold</name>
    <dbReference type="NCBI Taxonomy" id="5786"/>
    <lineage>
        <taxon>Eukaryota</taxon>
        <taxon>Amoebozoa</taxon>
        <taxon>Evosea</taxon>
        <taxon>Eumycetozoa</taxon>
        <taxon>Dictyostelia</taxon>
        <taxon>Dictyosteliales</taxon>
        <taxon>Dictyosteliaceae</taxon>
        <taxon>Dictyostelium</taxon>
    </lineage>
</organism>
<dbReference type="FunCoup" id="F0ZHS8">
    <property type="interactions" value="3"/>
</dbReference>
<dbReference type="FunFam" id="3.40.50.1820:FF:000293">
    <property type="entry name" value="Carboxylic ester hydrolase"/>
    <property type="match status" value="1"/>
</dbReference>
<dbReference type="OrthoDB" id="408631at2759"/>
<sequence length="534" mass="59783">MNKILFITLLFLFINISLAKRRSYLTNTDASIAFTEYGAIKGLVSDTHRVFYGVPFAQPPEGRLRWEDPIDPLPWNNLRDATNQKPQCAQRCNLGPGVCSSIGTSEDCLYLDVFTPKDANSKSNLPVIVYCPGGAFSVGTGAVPLYDGTKFAQSNVILVNINYRLGTFGFLGTDLMHGNYGFLDQVKALEWVNKNIAAFGGNKNKVTFWGESAGAFSVATHLTSTYSRQYFHAAISFSSPLTVGLKDKATARGFANRFAQNISCGIEDLSCLRGKSMEEVLDAQESVRFSVFDKPLDAFTIWSPVIDEEIVPMQPLVAAKEGKAYDVPTIIGNVKDEAIQFIYAFSPNLLRPIDYRLYVGVIFPLQQSKILPLYPAAPIGQDCRPIMSELITDYLFRCQDRYYLNRLVAHHNSPVYHYNYVHVKSTEHAFEPCDGKSCHGNELSLFFNTYEKMKENLTPEEKELAEDLNNYIVNFATNHNPNTGLPVPVDWPAVTKTRNSTLIIDVDPVVRDVTTNDARCDALDLTYYRNQVRP</sequence>
<dbReference type="STRING" id="5786.F0ZHS8"/>
<evidence type="ECO:0000256" key="2">
    <source>
        <dbReference type="ARBA" id="ARBA00022487"/>
    </source>
</evidence>
<dbReference type="CDD" id="cd00312">
    <property type="entry name" value="Esterase_lipase"/>
    <property type="match status" value="1"/>
</dbReference>
<dbReference type="InterPro" id="IPR002018">
    <property type="entry name" value="CarbesteraseB"/>
</dbReference>
<dbReference type="Pfam" id="PF00135">
    <property type="entry name" value="COesterase"/>
    <property type="match status" value="1"/>
</dbReference>
<evidence type="ECO:0000313" key="13">
    <source>
        <dbReference type="Proteomes" id="UP000001064"/>
    </source>
</evidence>
<keyword evidence="3 10" id="KW-0732">Signal</keyword>
<comment type="subcellular location">
    <subcellularLocation>
        <location evidence="9">Cytoplasmic vesicle</location>
        <location evidence="9">Esterosome membrane</location>
    </subcellularLocation>
</comment>
<evidence type="ECO:0000256" key="10">
    <source>
        <dbReference type="SAM" id="SignalP"/>
    </source>
</evidence>